<feature type="transmembrane region" description="Helical" evidence="1">
    <location>
        <begin position="166"/>
        <end position="186"/>
    </location>
</feature>
<keyword evidence="1" id="KW-1133">Transmembrane helix</keyword>
<dbReference type="RefSeq" id="WP_145183298.1">
    <property type="nucleotide sequence ID" value="NZ_CP036290.1"/>
</dbReference>
<name>A0A518CW91_9BACT</name>
<feature type="transmembrane region" description="Helical" evidence="1">
    <location>
        <begin position="192"/>
        <end position="213"/>
    </location>
</feature>
<feature type="transmembrane region" description="Helical" evidence="1">
    <location>
        <begin position="96"/>
        <end position="118"/>
    </location>
</feature>
<evidence type="ECO:0000256" key="1">
    <source>
        <dbReference type="SAM" id="Phobius"/>
    </source>
</evidence>
<protein>
    <submittedName>
        <fullName evidence="2">Uncharacterized protein</fullName>
    </submittedName>
</protein>
<organism evidence="2 3">
    <name type="scientific">Rohdeia mirabilis</name>
    <dbReference type="NCBI Taxonomy" id="2528008"/>
    <lineage>
        <taxon>Bacteria</taxon>
        <taxon>Pseudomonadati</taxon>
        <taxon>Planctomycetota</taxon>
        <taxon>Planctomycetia</taxon>
        <taxon>Planctomycetia incertae sedis</taxon>
        <taxon>Rohdeia</taxon>
    </lineage>
</organism>
<keyword evidence="1" id="KW-0812">Transmembrane</keyword>
<evidence type="ECO:0000313" key="3">
    <source>
        <dbReference type="Proteomes" id="UP000319342"/>
    </source>
</evidence>
<feature type="transmembrane region" description="Helical" evidence="1">
    <location>
        <begin position="225"/>
        <end position="249"/>
    </location>
</feature>
<feature type="transmembrane region" description="Helical" evidence="1">
    <location>
        <begin position="138"/>
        <end position="159"/>
    </location>
</feature>
<keyword evidence="1" id="KW-0472">Membrane</keyword>
<feature type="transmembrane region" description="Helical" evidence="1">
    <location>
        <begin position="51"/>
        <end position="69"/>
    </location>
</feature>
<proteinExistence type="predicted"/>
<dbReference type="Proteomes" id="UP000319342">
    <property type="component" value="Chromosome"/>
</dbReference>
<accession>A0A518CW91</accession>
<dbReference type="AlphaFoldDB" id="A0A518CW91"/>
<sequence>MLRVLRAHLWKEWREQRRALCVLAGVCALAPVLLSFAPRPLGLDATPFAEWVALGGGVLAAVMLGSDLVPREVAAAGRTCGVALHGRLERGLAASLVAKALLFVFGIATSASIGLAAGAACDGARGVRLDAGAFGVDYLGIVLVATAFVPWIFAASSLVVRGIWTLPLAAIGALGVFSVVAIASVLAESVVATVGILVVNACAAFLVAWIGHVRGHRSGTSPRSAAVGGGAFLALVSLSTGAIGGSRLWSEFEVDPMADDFRIEAFVWAEGGDRLIVQGSREVRHPTARGRLLDGWQESLRAFEVDLATGAWTPLWERGSRFWIPHYGIDGSQVTHCLVDDGEGDTPAERWRLWDVADRTFVAASLRDELEAGPDGRPAPYWSALGRGRNVDPTLPRAERTILDPLTGYRAKLQDLADEGGAVPHTVLVRDGRWVLGCSWGSVQLFDPVTLTRMTPGAWSTGLEGTKLHGRLLPDGRLLGHDGSHLAIVDPDDRRRVERIEGFRFETRDRTALYFGDETFVDASRAQVRLLWMIDGERRFLGRLRIDALAVDVVEIGGRFSGASAVWIDDDRALVVYDEREILEIDFESGTTRTVSPILED</sequence>
<dbReference type="SUPFAM" id="SSF82171">
    <property type="entry name" value="DPP6 N-terminal domain-like"/>
    <property type="match status" value="1"/>
</dbReference>
<keyword evidence="3" id="KW-1185">Reference proteome</keyword>
<evidence type="ECO:0000313" key="2">
    <source>
        <dbReference type="EMBL" id="QDU83501.1"/>
    </source>
</evidence>
<reference evidence="2 3" key="1">
    <citation type="submission" date="2019-02" db="EMBL/GenBank/DDBJ databases">
        <title>Deep-cultivation of Planctomycetes and their phenomic and genomic characterization uncovers novel biology.</title>
        <authorList>
            <person name="Wiegand S."/>
            <person name="Jogler M."/>
            <person name="Boedeker C."/>
            <person name="Pinto D."/>
            <person name="Vollmers J."/>
            <person name="Rivas-Marin E."/>
            <person name="Kohn T."/>
            <person name="Peeters S.H."/>
            <person name="Heuer A."/>
            <person name="Rast P."/>
            <person name="Oberbeckmann S."/>
            <person name="Bunk B."/>
            <person name="Jeske O."/>
            <person name="Meyerdierks A."/>
            <person name="Storesund J.E."/>
            <person name="Kallscheuer N."/>
            <person name="Luecker S."/>
            <person name="Lage O.M."/>
            <person name="Pohl T."/>
            <person name="Merkel B.J."/>
            <person name="Hornburger P."/>
            <person name="Mueller R.-W."/>
            <person name="Bruemmer F."/>
            <person name="Labrenz M."/>
            <person name="Spormann A.M."/>
            <person name="Op den Camp H."/>
            <person name="Overmann J."/>
            <person name="Amann R."/>
            <person name="Jetten M.S.M."/>
            <person name="Mascher T."/>
            <person name="Medema M.H."/>
            <person name="Devos D.P."/>
            <person name="Kaster A.-K."/>
            <person name="Ovreas L."/>
            <person name="Rohde M."/>
            <person name="Galperin M.Y."/>
            <person name="Jogler C."/>
        </authorList>
    </citation>
    <scope>NUCLEOTIDE SEQUENCE [LARGE SCALE GENOMIC DNA]</scope>
    <source>
        <strain evidence="2 3">Pla163</strain>
    </source>
</reference>
<dbReference type="EMBL" id="CP036290">
    <property type="protein sequence ID" value="QDU83501.1"/>
    <property type="molecule type" value="Genomic_DNA"/>
</dbReference>
<gene>
    <name evidence="2" type="ORF">Pla163_06000</name>
</gene>